<name>A0A6A1TPE9_NEOGA</name>
<dbReference type="PIRSF" id="PIRSF030771">
    <property type="entry name" value="UCP030771"/>
    <property type="match status" value="1"/>
</dbReference>
<dbReference type="EMBL" id="VZUL01000002">
    <property type="protein sequence ID" value="KAB1086483.1"/>
    <property type="molecule type" value="Genomic_DNA"/>
</dbReference>
<organism evidence="1 2">
    <name type="scientific">Neorhizobium galegae</name>
    <name type="common">Rhizobium galegae</name>
    <dbReference type="NCBI Taxonomy" id="399"/>
    <lineage>
        <taxon>Bacteria</taxon>
        <taxon>Pseudomonadati</taxon>
        <taxon>Pseudomonadota</taxon>
        <taxon>Alphaproteobacteria</taxon>
        <taxon>Hyphomicrobiales</taxon>
        <taxon>Rhizobiaceae</taxon>
        <taxon>Rhizobium/Agrobacterium group</taxon>
        <taxon>Neorhizobium</taxon>
    </lineage>
</organism>
<dbReference type="AlphaFoldDB" id="A0A6A1TPE9"/>
<gene>
    <name evidence="1" type="ORF">F4V91_08605</name>
</gene>
<proteinExistence type="predicted"/>
<evidence type="ECO:0000313" key="1">
    <source>
        <dbReference type="EMBL" id="KAB1086483.1"/>
    </source>
</evidence>
<reference evidence="1 2" key="1">
    <citation type="submission" date="2019-09" db="EMBL/GenBank/DDBJ databases">
        <title>Genome sequencing of Ng87 strain.</title>
        <authorList>
            <person name="Karasev E.S."/>
            <person name="Andronov E."/>
        </authorList>
    </citation>
    <scope>NUCLEOTIDE SEQUENCE [LARGE SCALE GENOMIC DNA]</scope>
    <source>
        <strain evidence="1 2">Ng87</strain>
    </source>
</reference>
<dbReference type="RefSeq" id="WP_151041890.1">
    <property type="nucleotide sequence ID" value="NZ_VZUL01000002.1"/>
</dbReference>
<dbReference type="PROSITE" id="PS51257">
    <property type="entry name" value="PROKAR_LIPOPROTEIN"/>
    <property type="match status" value="1"/>
</dbReference>
<dbReference type="InterPro" id="IPR011231">
    <property type="entry name" value="Phage_VT1-Sakai_H0018"/>
</dbReference>
<dbReference type="Pfam" id="PF09956">
    <property type="entry name" value="Phage_cement_2"/>
    <property type="match status" value="1"/>
</dbReference>
<protein>
    <submittedName>
        <fullName evidence="1">DUF2190 family protein</fullName>
    </submittedName>
</protein>
<evidence type="ECO:0000313" key="2">
    <source>
        <dbReference type="Proteomes" id="UP000386575"/>
    </source>
</evidence>
<dbReference type="Proteomes" id="UP000386575">
    <property type="component" value="Unassembled WGS sequence"/>
</dbReference>
<sequence>MKNYIQPGSTVTVAAPANVLSGAGVLVGTLFGVACGDALSAADVEIKTDGVFELNKLSAQAWTVGAAIYWDNTAKECTTVTTSNTLIGKALAVAANPSSTGIVRLNG</sequence>
<accession>A0A6A1TPE9</accession>
<comment type="caution">
    <text evidence="1">The sequence shown here is derived from an EMBL/GenBank/DDBJ whole genome shotgun (WGS) entry which is preliminary data.</text>
</comment>